<dbReference type="SUPFAM" id="SSF52540">
    <property type="entry name" value="P-loop containing nucleoside triphosphate hydrolases"/>
    <property type="match status" value="1"/>
</dbReference>
<keyword evidence="8" id="KW-1185">Reference proteome</keyword>
<evidence type="ECO:0000259" key="6">
    <source>
        <dbReference type="PROSITE" id="PS51755"/>
    </source>
</evidence>
<feature type="DNA-binding region" description="OmpR/PhoB-type" evidence="5">
    <location>
        <begin position="1"/>
        <end position="84"/>
    </location>
</feature>
<organism evidence="7 8">
    <name type="scientific">Saccharothrix coeruleofusca</name>
    <dbReference type="NCBI Taxonomy" id="33919"/>
    <lineage>
        <taxon>Bacteria</taxon>
        <taxon>Bacillati</taxon>
        <taxon>Actinomycetota</taxon>
        <taxon>Actinomycetes</taxon>
        <taxon>Pseudonocardiales</taxon>
        <taxon>Pseudonocardiaceae</taxon>
        <taxon>Saccharothrix</taxon>
    </lineage>
</organism>
<dbReference type="Proteomes" id="UP000639606">
    <property type="component" value="Unassembled WGS sequence"/>
</dbReference>
<dbReference type="InterPro" id="IPR051677">
    <property type="entry name" value="AfsR-DnrI-RedD_regulator"/>
</dbReference>
<evidence type="ECO:0000313" key="7">
    <source>
        <dbReference type="EMBL" id="GGP66366.1"/>
    </source>
</evidence>
<dbReference type="SMART" id="SM00862">
    <property type="entry name" value="Trans_reg_C"/>
    <property type="match status" value="1"/>
</dbReference>
<dbReference type="PANTHER" id="PTHR35807:SF1">
    <property type="entry name" value="TRANSCRIPTIONAL REGULATOR REDD"/>
    <property type="match status" value="1"/>
</dbReference>
<sequence length="624" mass="67337">MDITPTAPKLRQLLALLALNAGVVRTDQIVDELWEDRPPLTATTTLQTYVYQLRRSLRLTGASAGEAGREVALHTTRGGYLLELPAGSLDVDQFRALVERGRAEAERGSLEAAATTLRDALRLWRGPVLADIRFGPVLQAEAVGLAEFARSVREQRFDIELQLGRHHEVIGELRAALAEQATNEGYQSKLMLALYRAGRRSEALQVYQDARAVLRAELAVEPCPELRRLHHAIMTGDPALDLAAPEATAPRARPAAHVEKPPELPCQLPPASPVLVGREAQVSALCAALTAPGRRAPGVAVVVGPPGVGKSVLAVRLAHQLRAEFPDGQLYARLVTPAGRPADPVDVLGDFLSSCGRAVPATASVQERVRAFRSWTADQRVLVVLDDVVSDDQLRPLLPIGLGCAALVVARRRLTDPSIMRTVRLAPLDAMEALELMVSVLGRRRVAAEADAAVQLVTMCGGLPLALRAALWWLELRPHWSVRRLVHRVGAAPQLLLEPGPPELDLLASVARTTELLPAAARVALRWVSLVDGRIVPGDLAAAIRLGEADAEALLDELVEFGLLEVEQPSEAPAHGAFRYRCHPVIRRVVDLLEADAEAGSPVFGPNLALNVEDRGVLRRAVAI</sequence>
<feature type="domain" description="OmpR/PhoB-type" evidence="6">
    <location>
        <begin position="1"/>
        <end position="84"/>
    </location>
</feature>
<accession>A0A918ARL6</accession>
<dbReference type="Pfam" id="PF00486">
    <property type="entry name" value="Trans_reg_C"/>
    <property type="match status" value="1"/>
</dbReference>
<dbReference type="EMBL" id="BMRG01000009">
    <property type="protein sequence ID" value="GGP66366.1"/>
    <property type="molecule type" value="Genomic_DNA"/>
</dbReference>
<dbReference type="InterPro" id="IPR016032">
    <property type="entry name" value="Sig_transdc_resp-reg_C-effctor"/>
</dbReference>
<dbReference type="Pfam" id="PF03704">
    <property type="entry name" value="BTAD"/>
    <property type="match status" value="1"/>
</dbReference>
<dbReference type="InterPro" id="IPR036388">
    <property type="entry name" value="WH-like_DNA-bd_sf"/>
</dbReference>
<dbReference type="InterPro" id="IPR027417">
    <property type="entry name" value="P-loop_NTPase"/>
</dbReference>
<comment type="similarity">
    <text evidence="1">Belongs to the AfsR/DnrI/RedD regulatory family.</text>
</comment>
<keyword evidence="2" id="KW-0805">Transcription regulation</keyword>
<dbReference type="Pfam" id="PF13191">
    <property type="entry name" value="AAA_16"/>
    <property type="match status" value="1"/>
</dbReference>
<dbReference type="SMART" id="SM01043">
    <property type="entry name" value="BTAD"/>
    <property type="match status" value="1"/>
</dbReference>
<reference evidence="7" key="1">
    <citation type="journal article" date="2014" name="Int. J. Syst. Evol. Microbiol.">
        <title>Complete genome sequence of Corynebacterium casei LMG S-19264T (=DSM 44701T), isolated from a smear-ripened cheese.</title>
        <authorList>
            <consortium name="US DOE Joint Genome Institute (JGI-PGF)"/>
            <person name="Walter F."/>
            <person name="Albersmeier A."/>
            <person name="Kalinowski J."/>
            <person name="Ruckert C."/>
        </authorList>
    </citation>
    <scope>NUCLEOTIDE SEQUENCE</scope>
    <source>
        <strain evidence="7">JCM 3313</strain>
    </source>
</reference>
<dbReference type="SUPFAM" id="SSF48452">
    <property type="entry name" value="TPR-like"/>
    <property type="match status" value="1"/>
</dbReference>
<dbReference type="RefSeq" id="WP_189225168.1">
    <property type="nucleotide sequence ID" value="NZ_BMRG01000009.1"/>
</dbReference>
<dbReference type="InterPro" id="IPR011990">
    <property type="entry name" value="TPR-like_helical_dom_sf"/>
</dbReference>
<dbReference type="InterPro" id="IPR001867">
    <property type="entry name" value="OmpR/PhoB-type_DNA-bd"/>
</dbReference>
<proteinExistence type="inferred from homology"/>
<dbReference type="Gene3D" id="3.40.50.300">
    <property type="entry name" value="P-loop containing nucleotide triphosphate hydrolases"/>
    <property type="match status" value="1"/>
</dbReference>
<dbReference type="GO" id="GO:0000160">
    <property type="term" value="P:phosphorelay signal transduction system"/>
    <property type="evidence" value="ECO:0007669"/>
    <property type="project" value="InterPro"/>
</dbReference>
<evidence type="ECO:0000256" key="5">
    <source>
        <dbReference type="PROSITE-ProRule" id="PRU01091"/>
    </source>
</evidence>
<comment type="caution">
    <text evidence="7">The sequence shown here is derived from an EMBL/GenBank/DDBJ whole genome shotgun (WGS) entry which is preliminary data.</text>
</comment>
<evidence type="ECO:0000256" key="4">
    <source>
        <dbReference type="ARBA" id="ARBA00023163"/>
    </source>
</evidence>
<dbReference type="InterPro" id="IPR005158">
    <property type="entry name" value="BTAD"/>
</dbReference>
<gene>
    <name evidence="7" type="ORF">GCM10010185_43790</name>
</gene>
<dbReference type="PROSITE" id="PS51755">
    <property type="entry name" value="OMPR_PHOB"/>
    <property type="match status" value="1"/>
</dbReference>
<keyword evidence="3 5" id="KW-0238">DNA-binding</keyword>
<dbReference type="GO" id="GO:0006355">
    <property type="term" value="P:regulation of DNA-templated transcription"/>
    <property type="evidence" value="ECO:0007669"/>
    <property type="project" value="InterPro"/>
</dbReference>
<evidence type="ECO:0000256" key="3">
    <source>
        <dbReference type="ARBA" id="ARBA00023125"/>
    </source>
</evidence>
<dbReference type="InterPro" id="IPR041664">
    <property type="entry name" value="AAA_16"/>
</dbReference>
<dbReference type="Gene3D" id="1.10.10.10">
    <property type="entry name" value="Winged helix-like DNA-binding domain superfamily/Winged helix DNA-binding domain"/>
    <property type="match status" value="1"/>
</dbReference>
<protein>
    <submittedName>
        <fullName evidence="7">SARP family transcriptional regulator</fullName>
    </submittedName>
</protein>
<evidence type="ECO:0000313" key="8">
    <source>
        <dbReference type="Proteomes" id="UP000639606"/>
    </source>
</evidence>
<dbReference type="PRINTS" id="PR00364">
    <property type="entry name" value="DISEASERSIST"/>
</dbReference>
<dbReference type="GO" id="GO:0003677">
    <property type="term" value="F:DNA binding"/>
    <property type="evidence" value="ECO:0007669"/>
    <property type="project" value="UniProtKB-UniRule"/>
</dbReference>
<reference evidence="7" key="2">
    <citation type="submission" date="2020-09" db="EMBL/GenBank/DDBJ databases">
        <authorList>
            <person name="Sun Q."/>
            <person name="Ohkuma M."/>
        </authorList>
    </citation>
    <scope>NUCLEOTIDE SEQUENCE</scope>
    <source>
        <strain evidence="7">JCM 3313</strain>
    </source>
</reference>
<dbReference type="AlphaFoldDB" id="A0A918ARL6"/>
<keyword evidence="4" id="KW-0804">Transcription</keyword>
<evidence type="ECO:0000256" key="2">
    <source>
        <dbReference type="ARBA" id="ARBA00023015"/>
    </source>
</evidence>
<dbReference type="CDD" id="cd15831">
    <property type="entry name" value="BTAD"/>
    <property type="match status" value="1"/>
</dbReference>
<dbReference type="PANTHER" id="PTHR35807">
    <property type="entry name" value="TRANSCRIPTIONAL REGULATOR REDD-RELATED"/>
    <property type="match status" value="1"/>
</dbReference>
<name>A0A918ARL6_9PSEU</name>
<dbReference type="SUPFAM" id="SSF46894">
    <property type="entry name" value="C-terminal effector domain of the bipartite response regulators"/>
    <property type="match status" value="1"/>
</dbReference>
<evidence type="ECO:0000256" key="1">
    <source>
        <dbReference type="ARBA" id="ARBA00005820"/>
    </source>
</evidence>
<dbReference type="Gene3D" id="1.25.40.10">
    <property type="entry name" value="Tetratricopeptide repeat domain"/>
    <property type="match status" value="1"/>
</dbReference>